<keyword evidence="7" id="KW-1185">Reference proteome</keyword>
<dbReference type="GO" id="GO:0050661">
    <property type="term" value="F:NADP binding"/>
    <property type="evidence" value="ECO:0007669"/>
    <property type="project" value="InterPro"/>
</dbReference>
<evidence type="ECO:0000313" key="6">
    <source>
        <dbReference type="EMBL" id="KEZ40657.1"/>
    </source>
</evidence>
<comment type="caution">
    <text evidence="6">The sequence shown here is derived from an EMBL/GenBank/DDBJ whole genome shotgun (WGS) entry which is preliminary data.</text>
</comment>
<keyword evidence="3" id="KW-0274">FAD</keyword>
<dbReference type="InterPro" id="IPR050346">
    <property type="entry name" value="FMO-like"/>
</dbReference>
<dbReference type="InterPro" id="IPR020946">
    <property type="entry name" value="Flavin_mOase-like"/>
</dbReference>
<keyword evidence="2" id="KW-0285">Flavoprotein</keyword>
<dbReference type="Gene3D" id="3.50.50.60">
    <property type="entry name" value="FAD/NAD(P)-binding domain"/>
    <property type="match status" value="1"/>
</dbReference>
<dbReference type="GeneID" id="27727656"/>
<dbReference type="PRINTS" id="PR00370">
    <property type="entry name" value="FMOXYGENASE"/>
</dbReference>
<protein>
    <submittedName>
        <fullName evidence="6">Dimethylaniline monooxygenase</fullName>
    </submittedName>
</protein>
<dbReference type="InterPro" id="IPR000960">
    <property type="entry name" value="Flavin_mOase"/>
</dbReference>
<evidence type="ECO:0000256" key="1">
    <source>
        <dbReference type="ARBA" id="ARBA00009183"/>
    </source>
</evidence>
<comment type="similarity">
    <text evidence="1">Belongs to the FMO family.</text>
</comment>
<name>A0A084FZZ5_PSEDA</name>
<evidence type="ECO:0000256" key="4">
    <source>
        <dbReference type="ARBA" id="ARBA00022857"/>
    </source>
</evidence>
<dbReference type="KEGG" id="sapo:SAPIO_CDS8584"/>
<dbReference type="OMA" id="CCTGYDI"/>
<dbReference type="VEuPathDB" id="FungiDB:SAPIO_CDS8584"/>
<reference evidence="6 7" key="1">
    <citation type="journal article" date="2014" name="Genome Announc.">
        <title>Draft genome sequence of the pathogenic fungus Scedosporium apiospermum.</title>
        <authorList>
            <person name="Vandeputte P."/>
            <person name="Ghamrawi S."/>
            <person name="Rechenmann M."/>
            <person name="Iltis A."/>
            <person name="Giraud S."/>
            <person name="Fleury M."/>
            <person name="Thornton C."/>
            <person name="Delhaes L."/>
            <person name="Meyer W."/>
            <person name="Papon N."/>
            <person name="Bouchara J.P."/>
        </authorList>
    </citation>
    <scope>NUCLEOTIDE SEQUENCE [LARGE SCALE GENOMIC DNA]</scope>
    <source>
        <strain evidence="6 7">IHEM 14462</strain>
    </source>
</reference>
<gene>
    <name evidence="6" type="ORF">SAPIO_CDS8584</name>
</gene>
<evidence type="ECO:0000256" key="5">
    <source>
        <dbReference type="ARBA" id="ARBA00023002"/>
    </source>
</evidence>
<evidence type="ECO:0000313" key="7">
    <source>
        <dbReference type="Proteomes" id="UP000028545"/>
    </source>
</evidence>
<organism evidence="6 7">
    <name type="scientific">Pseudallescheria apiosperma</name>
    <name type="common">Scedosporium apiospermum</name>
    <dbReference type="NCBI Taxonomy" id="563466"/>
    <lineage>
        <taxon>Eukaryota</taxon>
        <taxon>Fungi</taxon>
        <taxon>Dikarya</taxon>
        <taxon>Ascomycota</taxon>
        <taxon>Pezizomycotina</taxon>
        <taxon>Sordariomycetes</taxon>
        <taxon>Hypocreomycetidae</taxon>
        <taxon>Microascales</taxon>
        <taxon>Microascaceae</taxon>
        <taxon>Scedosporium</taxon>
    </lineage>
</organism>
<dbReference type="AlphaFoldDB" id="A0A084FZZ5"/>
<dbReference type="PANTHER" id="PTHR23023">
    <property type="entry name" value="DIMETHYLANILINE MONOOXYGENASE"/>
    <property type="match status" value="1"/>
</dbReference>
<dbReference type="PIRSF" id="PIRSF000332">
    <property type="entry name" value="FMO"/>
    <property type="match status" value="1"/>
</dbReference>
<dbReference type="EMBL" id="JOWA01000121">
    <property type="protein sequence ID" value="KEZ40657.1"/>
    <property type="molecule type" value="Genomic_DNA"/>
</dbReference>
<dbReference type="RefSeq" id="XP_016640456.1">
    <property type="nucleotide sequence ID" value="XM_016790193.1"/>
</dbReference>
<sequence>MTSAAPKRVAIIGAGLTGLVAIKECLSEGLPVQCFENLGHIGGQWAYTPDTPEDVHSSMYHGCILNSARDTSSFSDFPLDPARYPDYFSHTLQLRYLKEYATHFKVEKYIRFNTKVLECVPASEGGWTLKVQENGQPEEQHHFDALVCASGLLSKPVTPDFAGRDSFKGEFLHSHYYRTPGPFEGKRVAIIGLGSSAVDIACEIGPQAKELHLITRRGGWILPRYVLGKPLEAWDDRATQVWLPHNVSEWLQAKLLDIVGGKHPKELRCDHGLLAQNPVIRGDFVEKVRTGIVKVQRASVEAVTETGLSLSTGTQLDVDVIICATGYNLTELPHLPKDAVASRELPAPHLDLYKCFVSPYYDNLYVLGRVEVFGPVTSASEAQARVMAAMVSGKLSKPSHEEMMKSIRKRRAKQSHLIKTPRHFLTVHSVEYIDEVLAPLGCTPSVGKLLGRMFRGNPIRALSVFKAVYFGIPSSSQWRLLGYGNNEKLAEATVLRIAHGKEKLSKVEEEILGITTIP</sequence>
<dbReference type="GO" id="GO:0050660">
    <property type="term" value="F:flavin adenine dinucleotide binding"/>
    <property type="evidence" value="ECO:0007669"/>
    <property type="project" value="InterPro"/>
</dbReference>
<keyword evidence="4" id="KW-0521">NADP</keyword>
<proteinExistence type="inferred from homology"/>
<dbReference type="GO" id="GO:0004499">
    <property type="term" value="F:N,N-dimethylaniline monooxygenase activity"/>
    <property type="evidence" value="ECO:0007669"/>
    <property type="project" value="InterPro"/>
</dbReference>
<dbReference type="SUPFAM" id="SSF51905">
    <property type="entry name" value="FAD/NAD(P)-binding domain"/>
    <property type="match status" value="2"/>
</dbReference>
<evidence type="ECO:0000256" key="2">
    <source>
        <dbReference type="ARBA" id="ARBA00022630"/>
    </source>
</evidence>
<dbReference type="Proteomes" id="UP000028545">
    <property type="component" value="Unassembled WGS sequence"/>
</dbReference>
<accession>A0A084FZZ5</accession>
<dbReference type="Pfam" id="PF00743">
    <property type="entry name" value="FMO-like"/>
    <property type="match status" value="1"/>
</dbReference>
<dbReference type="InterPro" id="IPR036188">
    <property type="entry name" value="FAD/NAD-bd_sf"/>
</dbReference>
<dbReference type="OrthoDB" id="66881at2759"/>
<evidence type="ECO:0000256" key="3">
    <source>
        <dbReference type="ARBA" id="ARBA00022827"/>
    </source>
</evidence>
<keyword evidence="6" id="KW-0503">Monooxygenase</keyword>
<dbReference type="HOGENOM" id="CLU_006909_8_2_1"/>
<keyword evidence="5" id="KW-0560">Oxidoreductase</keyword>